<evidence type="ECO:0000313" key="4">
    <source>
        <dbReference type="Proteomes" id="UP001465976"/>
    </source>
</evidence>
<accession>A0ABR3F4H5</accession>
<comment type="caution">
    <text evidence="3">The sequence shown here is derived from an EMBL/GenBank/DDBJ whole genome shotgun (WGS) entry which is preliminary data.</text>
</comment>
<feature type="compositionally biased region" description="Low complexity" evidence="1">
    <location>
        <begin position="13"/>
        <end position="28"/>
    </location>
</feature>
<dbReference type="SUPFAM" id="SSF52266">
    <property type="entry name" value="SGNH hydrolase"/>
    <property type="match status" value="1"/>
</dbReference>
<dbReference type="InterPro" id="IPR053140">
    <property type="entry name" value="GDSL_Rv0518-like"/>
</dbReference>
<gene>
    <name evidence="3" type="ORF">V5O48_011846</name>
</gene>
<dbReference type="Pfam" id="PF13472">
    <property type="entry name" value="Lipase_GDSL_2"/>
    <property type="match status" value="1"/>
</dbReference>
<dbReference type="EMBL" id="JBAHYK010000991">
    <property type="protein sequence ID" value="KAL0570117.1"/>
    <property type="molecule type" value="Genomic_DNA"/>
</dbReference>
<name>A0ABR3F4H5_9AGAR</name>
<dbReference type="InterPro" id="IPR013830">
    <property type="entry name" value="SGNH_hydro"/>
</dbReference>
<dbReference type="PANTHER" id="PTHR43784">
    <property type="entry name" value="GDSL-LIKE LIPASE/ACYLHYDROLASE, PUTATIVE (AFU_ORTHOLOGUE AFUA_2G00820)-RELATED"/>
    <property type="match status" value="1"/>
</dbReference>
<evidence type="ECO:0000259" key="2">
    <source>
        <dbReference type="Pfam" id="PF13472"/>
    </source>
</evidence>
<dbReference type="Proteomes" id="UP001465976">
    <property type="component" value="Unassembled WGS sequence"/>
</dbReference>
<evidence type="ECO:0000256" key="1">
    <source>
        <dbReference type="SAM" id="MobiDB-lite"/>
    </source>
</evidence>
<dbReference type="InterPro" id="IPR036514">
    <property type="entry name" value="SGNH_hydro_sf"/>
</dbReference>
<protein>
    <recommendedName>
        <fullName evidence="2">SGNH hydrolase-type esterase domain-containing protein</fullName>
    </recommendedName>
</protein>
<feature type="region of interest" description="Disordered" evidence="1">
    <location>
        <begin position="1"/>
        <end position="42"/>
    </location>
</feature>
<feature type="domain" description="SGNH hydrolase-type esterase" evidence="2">
    <location>
        <begin position="6"/>
        <end position="172"/>
    </location>
</feature>
<proteinExistence type="predicted"/>
<keyword evidence="4" id="KW-1185">Reference proteome</keyword>
<sequence length="209" mass="22795">METFMVIGDSITDGRNTTNGNNRPTTRTHSPDGNRNPLDGLSPNAFERIERDVLAHSGVGSAVIFKAVNDIGLATAANVSLVTEMVIQAYKQIAARAHTFGILLLGATITPFFGRAYLTEEHQAARAKVNERIRTRRREEGVFDAVIDFDEAVRDPGGGRTLNLVLYPTKDGLDLNPETFGALAGAIESMLFEEFNDVMLPLLPSAMLY</sequence>
<dbReference type="Gene3D" id="3.40.50.1110">
    <property type="entry name" value="SGNH hydrolase"/>
    <property type="match status" value="1"/>
</dbReference>
<dbReference type="PANTHER" id="PTHR43784:SF2">
    <property type="entry name" value="GDSL-LIKE LIPASE_ACYLHYDROLASE, PUTATIVE (AFU_ORTHOLOGUE AFUA_2G00820)-RELATED"/>
    <property type="match status" value="1"/>
</dbReference>
<reference evidence="3 4" key="1">
    <citation type="submission" date="2024-02" db="EMBL/GenBank/DDBJ databases">
        <title>A draft genome for the cacao thread blight pathogen Marasmius crinis-equi.</title>
        <authorList>
            <person name="Cohen S.P."/>
            <person name="Baruah I.K."/>
            <person name="Amoako-Attah I."/>
            <person name="Bukari Y."/>
            <person name="Meinhardt L.W."/>
            <person name="Bailey B.A."/>
        </authorList>
    </citation>
    <scope>NUCLEOTIDE SEQUENCE [LARGE SCALE GENOMIC DNA]</scope>
    <source>
        <strain evidence="3 4">GH-76</strain>
    </source>
</reference>
<evidence type="ECO:0000313" key="3">
    <source>
        <dbReference type="EMBL" id="KAL0570117.1"/>
    </source>
</evidence>
<organism evidence="3 4">
    <name type="scientific">Marasmius crinis-equi</name>
    <dbReference type="NCBI Taxonomy" id="585013"/>
    <lineage>
        <taxon>Eukaryota</taxon>
        <taxon>Fungi</taxon>
        <taxon>Dikarya</taxon>
        <taxon>Basidiomycota</taxon>
        <taxon>Agaricomycotina</taxon>
        <taxon>Agaricomycetes</taxon>
        <taxon>Agaricomycetidae</taxon>
        <taxon>Agaricales</taxon>
        <taxon>Marasmiineae</taxon>
        <taxon>Marasmiaceae</taxon>
        <taxon>Marasmius</taxon>
    </lineage>
</organism>